<dbReference type="InterPro" id="IPR015285">
    <property type="entry name" value="RIO2_wHTH_N"/>
</dbReference>
<dbReference type="PROSITE" id="PS01245">
    <property type="entry name" value="RIO1"/>
    <property type="match status" value="1"/>
</dbReference>
<evidence type="ECO:0000256" key="1">
    <source>
        <dbReference type="ARBA" id="ARBA00001946"/>
    </source>
</evidence>
<comment type="catalytic activity">
    <reaction evidence="12">
        <text>L-seryl-[protein] + ATP = O-phospho-L-seryl-[protein] + ADP + H(+)</text>
        <dbReference type="Rhea" id="RHEA:17989"/>
        <dbReference type="Rhea" id="RHEA-COMP:9863"/>
        <dbReference type="Rhea" id="RHEA-COMP:11604"/>
        <dbReference type="ChEBI" id="CHEBI:15378"/>
        <dbReference type="ChEBI" id="CHEBI:29999"/>
        <dbReference type="ChEBI" id="CHEBI:30616"/>
        <dbReference type="ChEBI" id="CHEBI:83421"/>
        <dbReference type="ChEBI" id="CHEBI:456216"/>
        <dbReference type="EC" id="2.7.11.1"/>
    </reaction>
</comment>
<keyword evidence="7" id="KW-0547">Nucleotide-binding</keyword>
<keyword evidence="6" id="KW-0479">Metal-binding</keyword>
<dbReference type="GO" id="GO:0030688">
    <property type="term" value="C:preribosome, small subunit precursor"/>
    <property type="evidence" value="ECO:0007669"/>
    <property type="project" value="TreeGrafter"/>
</dbReference>
<name>A0A132B3H9_MOLSC</name>
<keyword evidence="4" id="KW-0723">Serine/threonine-protein kinase</keyword>
<dbReference type="PANTHER" id="PTHR45852">
    <property type="entry name" value="SER/THR-PROTEIN KINASE RIO2"/>
    <property type="match status" value="1"/>
</dbReference>
<gene>
    <name evidence="17" type="ORF">LY89DRAFT_631902</name>
</gene>
<keyword evidence="5" id="KW-0808">Transferase</keyword>
<comment type="cofactor">
    <cofactor evidence="1">
        <name>Mg(2+)</name>
        <dbReference type="ChEBI" id="CHEBI:18420"/>
    </cofactor>
</comment>
<dbReference type="STRING" id="149040.A0A132B3H9"/>
<keyword evidence="10" id="KW-0460">Magnesium</keyword>
<dbReference type="FunFam" id="1.10.10.10:FF:000053">
    <property type="entry name" value="Serine/threonine-protein kinase RIO2"/>
    <property type="match status" value="1"/>
</dbReference>
<accession>A0A132B3H9</accession>
<dbReference type="EC" id="2.7.11.1" evidence="3"/>
<dbReference type="GO" id="GO:0005829">
    <property type="term" value="C:cytosol"/>
    <property type="evidence" value="ECO:0007669"/>
    <property type="project" value="TreeGrafter"/>
</dbReference>
<comment type="similarity">
    <text evidence="2">Belongs to the protein kinase superfamily. RIO-type Ser/Thr kinase family.</text>
</comment>
<sequence length="416" mass="46482">MRLDTKAMRYLTVEDWKTLTAVETGSRNHEVVPTPLIGQISGLRGGVHRSISALAKVGLIARLKNAKYDGYRLTYGGLDYLALNTYRKRKDVYSVGNQIGVGKESDIFVVADEKGVQRVLKIHRLGRISFRTVKANRDYLRNRSSGSWMYMSRLAALKEFTFMTALRENGFPVPEPLAQSRHTIVMSLIDAFPMRQISSVPDPASLYAEIIAMILRLTQYGLIHGDFNEFNILIKEETKTETVDGKESEILTLTPILIDFPQMVSVDHANAEFYFDRDVNCIKRFFERRFHFTSNQKGPHFANARKLIGKDGVPRLDVSVEASGFSKKMAKELEAYMKKVGVDGDGDPNAARGDETSDEEEDEENSEEGDMEEEALDGAEDTIKVPAPHVGDSVIHSSSAAVDDVPISSLHIAEKT</sequence>
<evidence type="ECO:0000256" key="8">
    <source>
        <dbReference type="ARBA" id="ARBA00022777"/>
    </source>
</evidence>
<dbReference type="Gene3D" id="1.10.510.10">
    <property type="entry name" value="Transferase(Phosphotransferase) domain 1"/>
    <property type="match status" value="1"/>
</dbReference>
<keyword evidence="8 17" id="KW-0418">Kinase</keyword>
<dbReference type="GeneID" id="28821014"/>
<dbReference type="EMBL" id="KQ947442">
    <property type="protein sequence ID" value="KUJ06955.1"/>
    <property type="molecule type" value="Genomic_DNA"/>
</dbReference>
<dbReference type="InterPro" id="IPR018935">
    <property type="entry name" value="RIO_kinase_CS"/>
</dbReference>
<evidence type="ECO:0000256" key="15">
    <source>
        <dbReference type="SAM" id="MobiDB-lite"/>
    </source>
</evidence>
<dbReference type="Gene3D" id="1.10.10.10">
    <property type="entry name" value="Winged helix-like DNA-binding domain superfamily/Winged helix DNA-binding domain"/>
    <property type="match status" value="1"/>
</dbReference>
<evidence type="ECO:0000256" key="4">
    <source>
        <dbReference type="ARBA" id="ARBA00022527"/>
    </source>
</evidence>
<evidence type="ECO:0000256" key="5">
    <source>
        <dbReference type="ARBA" id="ARBA00022679"/>
    </source>
</evidence>
<protein>
    <recommendedName>
        <fullName evidence="13">Serine/threonine-protein kinase RIO2</fullName>
        <ecNumber evidence="3">2.7.11.1</ecNumber>
    </recommendedName>
    <alternativeName>
        <fullName evidence="14">Serine/threonine-protein kinase rio2</fullName>
    </alternativeName>
</protein>
<dbReference type="RefSeq" id="XP_018061310.1">
    <property type="nucleotide sequence ID" value="XM_018211288.1"/>
</dbReference>
<dbReference type="Gene3D" id="3.30.200.20">
    <property type="entry name" value="Phosphorylase Kinase, domain 1"/>
    <property type="match status" value="1"/>
</dbReference>
<evidence type="ECO:0000256" key="12">
    <source>
        <dbReference type="ARBA" id="ARBA00048679"/>
    </source>
</evidence>
<evidence type="ECO:0000259" key="16">
    <source>
        <dbReference type="SMART" id="SM00090"/>
    </source>
</evidence>
<dbReference type="PANTHER" id="PTHR45852:SF1">
    <property type="entry name" value="SERINE_THREONINE-PROTEIN KINASE RIO2"/>
    <property type="match status" value="1"/>
</dbReference>
<dbReference type="InterPro" id="IPR030484">
    <property type="entry name" value="Rio2"/>
</dbReference>
<evidence type="ECO:0000256" key="11">
    <source>
        <dbReference type="ARBA" id="ARBA00047899"/>
    </source>
</evidence>
<dbReference type="GO" id="GO:0046872">
    <property type="term" value="F:metal ion binding"/>
    <property type="evidence" value="ECO:0007669"/>
    <property type="project" value="UniProtKB-KW"/>
</dbReference>
<evidence type="ECO:0000256" key="14">
    <source>
        <dbReference type="ARBA" id="ARBA00068837"/>
    </source>
</evidence>
<feature type="domain" description="RIO kinase" evidence="16">
    <location>
        <begin position="64"/>
        <end position="310"/>
    </location>
</feature>
<dbReference type="SUPFAM" id="SSF46785">
    <property type="entry name" value="Winged helix' DNA-binding domain"/>
    <property type="match status" value="1"/>
</dbReference>
<dbReference type="AlphaFoldDB" id="A0A132B3H9"/>
<feature type="compositionally biased region" description="Acidic residues" evidence="15">
    <location>
        <begin position="356"/>
        <end position="380"/>
    </location>
</feature>
<dbReference type="OrthoDB" id="10258631at2759"/>
<dbReference type="Pfam" id="PF01163">
    <property type="entry name" value="RIO1"/>
    <property type="match status" value="2"/>
</dbReference>
<reference evidence="17 18" key="1">
    <citation type="submission" date="2015-10" db="EMBL/GenBank/DDBJ databases">
        <title>Full genome of DAOMC 229536 Phialocephala scopiformis, a fungal endophyte of spruce producing the potent anti-insectan compound rugulosin.</title>
        <authorList>
            <consortium name="DOE Joint Genome Institute"/>
            <person name="Walker A.K."/>
            <person name="Frasz S.L."/>
            <person name="Seifert K.A."/>
            <person name="Miller J.D."/>
            <person name="Mondo S.J."/>
            <person name="Labutti K."/>
            <person name="Lipzen A."/>
            <person name="Dockter R."/>
            <person name="Kennedy M."/>
            <person name="Grigoriev I.V."/>
            <person name="Spatafora J.W."/>
        </authorList>
    </citation>
    <scope>NUCLEOTIDE SEQUENCE [LARGE SCALE GENOMIC DNA]</scope>
    <source>
        <strain evidence="17 18">CBS 120377</strain>
    </source>
</reference>
<keyword evidence="9" id="KW-0067">ATP-binding</keyword>
<comment type="catalytic activity">
    <reaction evidence="11">
        <text>L-threonyl-[protein] + ATP = O-phospho-L-threonyl-[protein] + ADP + H(+)</text>
        <dbReference type="Rhea" id="RHEA:46608"/>
        <dbReference type="Rhea" id="RHEA-COMP:11060"/>
        <dbReference type="Rhea" id="RHEA-COMP:11605"/>
        <dbReference type="ChEBI" id="CHEBI:15378"/>
        <dbReference type="ChEBI" id="CHEBI:30013"/>
        <dbReference type="ChEBI" id="CHEBI:30616"/>
        <dbReference type="ChEBI" id="CHEBI:61977"/>
        <dbReference type="ChEBI" id="CHEBI:456216"/>
        <dbReference type="EC" id="2.7.11.1"/>
    </reaction>
</comment>
<dbReference type="FunFam" id="1.10.510.10:FF:000566">
    <property type="entry name" value="Serine/threonine-protein kinase rio2"/>
    <property type="match status" value="1"/>
</dbReference>
<evidence type="ECO:0000256" key="13">
    <source>
        <dbReference type="ARBA" id="ARBA00068353"/>
    </source>
</evidence>
<dbReference type="KEGG" id="psco:LY89DRAFT_631902"/>
<dbReference type="Pfam" id="PF09202">
    <property type="entry name" value="Rio2_N"/>
    <property type="match status" value="1"/>
</dbReference>
<dbReference type="SMART" id="SM00090">
    <property type="entry name" value="RIO"/>
    <property type="match status" value="1"/>
</dbReference>
<dbReference type="InterPro" id="IPR011009">
    <property type="entry name" value="Kinase-like_dom_sf"/>
</dbReference>
<dbReference type="InterPro" id="IPR036388">
    <property type="entry name" value="WH-like_DNA-bd_sf"/>
</dbReference>
<evidence type="ECO:0000256" key="6">
    <source>
        <dbReference type="ARBA" id="ARBA00022723"/>
    </source>
</evidence>
<dbReference type="GO" id="GO:0005634">
    <property type="term" value="C:nucleus"/>
    <property type="evidence" value="ECO:0007669"/>
    <property type="project" value="TreeGrafter"/>
</dbReference>
<evidence type="ECO:0000256" key="3">
    <source>
        <dbReference type="ARBA" id="ARBA00012513"/>
    </source>
</evidence>
<dbReference type="FunFam" id="3.30.200.20:FF:000052">
    <property type="entry name" value="Serine/threonine-protein kinase RIO2"/>
    <property type="match status" value="1"/>
</dbReference>
<dbReference type="InterPro" id="IPR036390">
    <property type="entry name" value="WH_DNA-bd_sf"/>
</dbReference>
<evidence type="ECO:0000256" key="9">
    <source>
        <dbReference type="ARBA" id="ARBA00022840"/>
    </source>
</evidence>
<dbReference type="GO" id="GO:0030490">
    <property type="term" value="P:maturation of SSU-rRNA"/>
    <property type="evidence" value="ECO:0007669"/>
    <property type="project" value="TreeGrafter"/>
</dbReference>
<evidence type="ECO:0000256" key="2">
    <source>
        <dbReference type="ARBA" id="ARBA00009196"/>
    </source>
</evidence>
<proteinExistence type="inferred from homology"/>
<dbReference type="GO" id="GO:0005524">
    <property type="term" value="F:ATP binding"/>
    <property type="evidence" value="ECO:0007669"/>
    <property type="project" value="UniProtKB-KW"/>
</dbReference>
<organism evidence="17 18">
    <name type="scientific">Mollisia scopiformis</name>
    <name type="common">Conifer needle endophyte fungus</name>
    <name type="synonym">Phialocephala scopiformis</name>
    <dbReference type="NCBI Taxonomy" id="149040"/>
    <lineage>
        <taxon>Eukaryota</taxon>
        <taxon>Fungi</taxon>
        <taxon>Dikarya</taxon>
        <taxon>Ascomycota</taxon>
        <taxon>Pezizomycotina</taxon>
        <taxon>Leotiomycetes</taxon>
        <taxon>Helotiales</taxon>
        <taxon>Mollisiaceae</taxon>
        <taxon>Mollisia</taxon>
    </lineage>
</organism>
<evidence type="ECO:0000256" key="10">
    <source>
        <dbReference type="ARBA" id="ARBA00022842"/>
    </source>
</evidence>
<evidence type="ECO:0000256" key="7">
    <source>
        <dbReference type="ARBA" id="ARBA00022741"/>
    </source>
</evidence>
<feature type="region of interest" description="Disordered" evidence="15">
    <location>
        <begin position="339"/>
        <end position="416"/>
    </location>
</feature>
<dbReference type="GO" id="GO:0004674">
    <property type="term" value="F:protein serine/threonine kinase activity"/>
    <property type="evidence" value="ECO:0007669"/>
    <property type="project" value="UniProtKB-KW"/>
</dbReference>
<dbReference type="FunCoup" id="A0A132B3H9">
    <property type="interactions" value="1263"/>
</dbReference>
<dbReference type="InParanoid" id="A0A132B3H9"/>
<evidence type="ECO:0000313" key="17">
    <source>
        <dbReference type="EMBL" id="KUJ06955.1"/>
    </source>
</evidence>
<dbReference type="Proteomes" id="UP000070700">
    <property type="component" value="Unassembled WGS sequence"/>
</dbReference>
<dbReference type="InterPro" id="IPR000687">
    <property type="entry name" value="RIO_kinase"/>
</dbReference>
<keyword evidence="18" id="KW-1185">Reference proteome</keyword>
<dbReference type="SUPFAM" id="SSF56112">
    <property type="entry name" value="Protein kinase-like (PK-like)"/>
    <property type="match status" value="1"/>
</dbReference>
<dbReference type="CDD" id="cd05144">
    <property type="entry name" value="RIO2_C"/>
    <property type="match status" value="1"/>
</dbReference>
<dbReference type="InterPro" id="IPR018934">
    <property type="entry name" value="RIO_dom"/>
</dbReference>
<evidence type="ECO:0000313" key="18">
    <source>
        <dbReference type="Proteomes" id="UP000070700"/>
    </source>
</evidence>